<dbReference type="SMART" id="SM00267">
    <property type="entry name" value="GGDEF"/>
    <property type="match status" value="1"/>
</dbReference>
<dbReference type="RefSeq" id="WP_187569554.1">
    <property type="nucleotide sequence ID" value="NZ_CP060711.1"/>
</dbReference>
<dbReference type="GO" id="GO:1902201">
    <property type="term" value="P:negative regulation of bacterial-type flagellum-dependent cell motility"/>
    <property type="evidence" value="ECO:0007669"/>
    <property type="project" value="TreeGrafter"/>
</dbReference>
<dbReference type="CDD" id="cd01949">
    <property type="entry name" value="GGDEF"/>
    <property type="match status" value="1"/>
</dbReference>
<dbReference type="InterPro" id="IPR050469">
    <property type="entry name" value="Diguanylate_Cyclase"/>
</dbReference>
<dbReference type="InterPro" id="IPR000160">
    <property type="entry name" value="GGDEF_dom"/>
</dbReference>
<dbReference type="InterPro" id="IPR029787">
    <property type="entry name" value="Nucleotide_cyclase"/>
</dbReference>
<evidence type="ECO:0000256" key="1">
    <source>
        <dbReference type="ARBA" id="ARBA00012528"/>
    </source>
</evidence>
<dbReference type="Gene3D" id="3.30.70.270">
    <property type="match status" value="1"/>
</dbReference>
<reference evidence="6 7" key="1">
    <citation type="submission" date="2020-08" db="EMBL/GenBank/DDBJ databases">
        <title>Genome sequence of Thermomonas brevis KACC 16975T.</title>
        <authorList>
            <person name="Hyun D.-W."/>
            <person name="Bae J.-W."/>
        </authorList>
    </citation>
    <scope>NUCLEOTIDE SEQUENCE [LARGE SCALE GENOMIC DNA]</scope>
    <source>
        <strain evidence="6 7">KACC 16975</strain>
    </source>
</reference>
<gene>
    <name evidence="6" type="ORF">H9L17_11345</name>
</gene>
<evidence type="ECO:0000256" key="4">
    <source>
        <dbReference type="SAM" id="Phobius"/>
    </source>
</evidence>
<keyword evidence="7" id="KW-1185">Reference proteome</keyword>
<dbReference type="PANTHER" id="PTHR45138:SF9">
    <property type="entry name" value="DIGUANYLATE CYCLASE DGCM-RELATED"/>
    <property type="match status" value="1"/>
</dbReference>
<feature type="coiled-coil region" evidence="3">
    <location>
        <begin position="350"/>
        <end position="405"/>
    </location>
</feature>
<dbReference type="Gene3D" id="1.25.40.10">
    <property type="entry name" value="Tetratricopeptide repeat domain"/>
    <property type="match status" value="2"/>
</dbReference>
<evidence type="ECO:0000313" key="6">
    <source>
        <dbReference type="EMBL" id="QNN45787.1"/>
    </source>
</evidence>
<evidence type="ECO:0000313" key="7">
    <source>
        <dbReference type="Proteomes" id="UP000515977"/>
    </source>
</evidence>
<dbReference type="SUPFAM" id="SSF48452">
    <property type="entry name" value="TPR-like"/>
    <property type="match status" value="1"/>
</dbReference>
<dbReference type="GO" id="GO:0043709">
    <property type="term" value="P:cell adhesion involved in single-species biofilm formation"/>
    <property type="evidence" value="ECO:0007669"/>
    <property type="project" value="TreeGrafter"/>
</dbReference>
<dbReference type="AlphaFoldDB" id="A0A7G9QR12"/>
<dbReference type="EMBL" id="CP060711">
    <property type="protein sequence ID" value="QNN45787.1"/>
    <property type="molecule type" value="Genomic_DNA"/>
</dbReference>
<feature type="domain" description="GGDEF" evidence="5">
    <location>
        <begin position="489"/>
        <end position="623"/>
    </location>
</feature>
<dbReference type="GO" id="GO:0052621">
    <property type="term" value="F:diguanylate cyclase activity"/>
    <property type="evidence" value="ECO:0007669"/>
    <property type="project" value="UniProtKB-EC"/>
</dbReference>
<keyword evidence="3" id="KW-0175">Coiled coil</keyword>
<dbReference type="Pfam" id="PF00990">
    <property type="entry name" value="GGDEF"/>
    <property type="match status" value="1"/>
</dbReference>
<sequence>MLTLPARAGERFDTVVRDLHVNGYSSVADAVTRLQAADDRPGAEAPLAKRHRYYAALGEFASFDLERKPSLSAAAREALEHLEAMAAREDCRSCTLDARMTRARLAFSRRDTDEAARILAGVDATGASAEQLLRLHLLRGRQYRQQGLFAQGVAEVVPAMELARRLGYIADRIVALNLLTTFNGYLGDYARAEAYGREAYALGERIGSRRLMTESQLNLGFTYSLSGQTQRQLQAYLRGLERAGDAPDTAANRIVLLSNLADYWLRKEDYRQALDYARSAEALALQMDDALGLMFSRTNAGVARAHLGDVDGGISNVREAIAIAERKGMPVDVIGVTQELAGILEFAGRYREALAELRKLESLQREVTRQERDKAVLELQERYSAEKRQREIEQLAATNRVKEAQLSVQAWQRRLWAALALALALAAVVLVQWLKRVRSANRRLSDDVAVLAEQSTHDPLTDAFNRRQGHNLLARHAEALRAAAPGEPPALGLVLLDIDFFKHINDTYGHAAGDQVLVEVVKRLRGLLRMQDAVVRWGGEEFLLLLPNVQAGALPMLAGRMLHALADVPVAVGGAAVTVTASAGCVASPFGSTADFESLVQLADLALYRAKLSGRNQAVCVGGATPDLDAAALGQNLVAASTAGKLVLEIVTGPLGPRHAGGEESQEAAPIGTF</sequence>
<keyword evidence="4" id="KW-0812">Transmembrane</keyword>
<keyword evidence="4" id="KW-0472">Membrane</keyword>
<name>A0A7G9QR12_9GAMM</name>
<dbReference type="InterPro" id="IPR043128">
    <property type="entry name" value="Rev_trsase/Diguanyl_cyclase"/>
</dbReference>
<dbReference type="NCBIfam" id="TIGR00254">
    <property type="entry name" value="GGDEF"/>
    <property type="match status" value="1"/>
</dbReference>
<proteinExistence type="predicted"/>
<comment type="catalytic activity">
    <reaction evidence="2">
        <text>2 GTP = 3',3'-c-di-GMP + 2 diphosphate</text>
        <dbReference type="Rhea" id="RHEA:24898"/>
        <dbReference type="ChEBI" id="CHEBI:33019"/>
        <dbReference type="ChEBI" id="CHEBI:37565"/>
        <dbReference type="ChEBI" id="CHEBI:58805"/>
        <dbReference type="EC" id="2.7.7.65"/>
    </reaction>
</comment>
<dbReference type="KEGG" id="tbv:H9L17_11345"/>
<evidence type="ECO:0000259" key="5">
    <source>
        <dbReference type="PROSITE" id="PS50887"/>
    </source>
</evidence>
<dbReference type="InterPro" id="IPR011990">
    <property type="entry name" value="TPR-like_helical_dom_sf"/>
</dbReference>
<protein>
    <recommendedName>
        <fullName evidence="1">diguanylate cyclase</fullName>
        <ecNumber evidence="1">2.7.7.65</ecNumber>
    </recommendedName>
</protein>
<evidence type="ECO:0000256" key="2">
    <source>
        <dbReference type="ARBA" id="ARBA00034247"/>
    </source>
</evidence>
<dbReference type="PANTHER" id="PTHR45138">
    <property type="entry name" value="REGULATORY COMPONENTS OF SENSORY TRANSDUCTION SYSTEM"/>
    <property type="match status" value="1"/>
</dbReference>
<dbReference type="Proteomes" id="UP000515977">
    <property type="component" value="Chromosome"/>
</dbReference>
<accession>A0A7G9QR12</accession>
<keyword evidence="4" id="KW-1133">Transmembrane helix</keyword>
<evidence type="ECO:0000256" key="3">
    <source>
        <dbReference type="SAM" id="Coils"/>
    </source>
</evidence>
<feature type="transmembrane region" description="Helical" evidence="4">
    <location>
        <begin position="415"/>
        <end position="434"/>
    </location>
</feature>
<dbReference type="PROSITE" id="PS50887">
    <property type="entry name" value="GGDEF"/>
    <property type="match status" value="1"/>
</dbReference>
<dbReference type="EC" id="2.7.7.65" evidence="1"/>
<dbReference type="SUPFAM" id="SSF55073">
    <property type="entry name" value="Nucleotide cyclase"/>
    <property type="match status" value="1"/>
</dbReference>
<dbReference type="GO" id="GO:0005886">
    <property type="term" value="C:plasma membrane"/>
    <property type="evidence" value="ECO:0007669"/>
    <property type="project" value="TreeGrafter"/>
</dbReference>
<organism evidence="6 7">
    <name type="scientific">Thermomonas brevis</name>
    <dbReference type="NCBI Taxonomy" id="215691"/>
    <lineage>
        <taxon>Bacteria</taxon>
        <taxon>Pseudomonadati</taxon>
        <taxon>Pseudomonadota</taxon>
        <taxon>Gammaproteobacteria</taxon>
        <taxon>Lysobacterales</taxon>
        <taxon>Lysobacteraceae</taxon>
        <taxon>Thermomonas</taxon>
    </lineage>
</organism>